<evidence type="ECO:0000313" key="2">
    <source>
        <dbReference type="Proteomes" id="UP000249555"/>
    </source>
</evidence>
<sequence length="224" mass="25418">MDSHERLRQAALPIIVRDTPSALWSELRSGGQFVYADTFQGVHNDPNVLPDQKIDDLLQRRHFRMEKLLVDLAIKHGLSHSMSLIVQNNRRHAYAFRNDVGMTQSYVQMIGSLPQPAKFREKLASSMDLPRLDLGDEPDGAFTMRNVYGLIAHNPVGRRFRAEEQRLGMMQFCLPSADCKAWAVELTITEILEAYPAVSKRGTPLRSLPWKERKDDKGTGTSES</sequence>
<comment type="caution">
    <text evidence="1">The sequence shown here is derived from an EMBL/GenBank/DDBJ whole genome shotgun (WGS) entry which is preliminary data.</text>
</comment>
<protein>
    <submittedName>
        <fullName evidence="1">Uncharacterized protein</fullName>
    </submittedName>
</protein>
<dbReference type="AlphaFoldDB" id="A0A2W4YU48"/>
<evidence type="ECO:0000313" key="1">
    <source>
        <dbReference type="EMBL" id="PZO73234.1"/>
    </source>
</evidence>
<dbReference type="EMBL" id="QFMX01000008">
    <property type="protein sequence ID" value="PZO73234.1"/>
    <property type="molecule type" value="Genomic_DNA"/>
</dbReference>
<proteinExistence type="predicted"/>
<reference evidence="1 2" key="1">
    <citation type="submission" date="2017-08" db="EMBL/GenBank/DDBJ databases">
        <title>Infants hospitalized years apart are colonized by the same room-sourced microbial strains.</title>
        <authorList>
            <person name="Brooks B."/>
            <person name="Olm M.R."/>
            <person name="Firek B.A."/>
            <person name="Baker R."/>
            <person name="Thomas B.C."/>
            <person name="Morowitz M.J."/>
            <person name="Banfield J.F."/>
        </authorList>
    </citation>
    <scope>NUCLEOTIDE SEQUENCE [LARGE SCALE GENOMIC DNA]</scope>
    <source>
        <strain evidence="1">S2_018_000_R3_119</strain>
    </source>
</reference>
<accession>A0A2W4YU48</accession>
<name>A0A2W4YU48_9SPHN</name>
<organism evidence="1 2">
    <name type="scientific">Sphingomonas taxi</name>
    <dbReference type="NCBI Taxonomy" id="1549858"/>
    <lineage>
        <taxon>Bacteria</taxon>
        <taxon>Pseudomonadati</taxon>
        <taxon>Pseudomonadota</taxon>
        <taxon>Alphaproteobacteria</taxon>
        <taxon>Sphingomonadales</taxon>
        <taxon>Sphingomonadaceae</taxon>
        <taxon>Sphingomonas</taxon>
    </lineage>
</organism>
<dbReference type="Proteomes" id="UP000249555">
    <property type="component" value="Unassembled WGS sequence"/>
</dbReference>
<gene>
    <name evidence="1" type="ORF">DI640_09175</name>
</gene>